<dbReference type="AlphaFoldDB" id="A0A9D7S8F2"/>
<feature type="transmembrane region" description="Helical" evidence="1">
    <location>
        <begin position="337"/>
        <end position="359"/>
    </location>
</feature>
<feature type="transmembrane region" description="Helical" evidence="1">
    <location>
        <begin position="238"/>
        <end position="256"/>
    </location>
</feature>
<accession>A0A9D7S8F2</accession>
<feature type="transmembrane region" description="Helical" evidence="1">
    <location>
        <begin position="263"/>
        <end position="281"/>
    </location>
</feature>
<dbReference type="Proteomes" id="UP000808349">
    <property type="component" value="Unassembled WGS sequence"/>
</dbReference>
<sequence length="722" mass="79549">MISFYCLYLVLGLSSGFASVGALSSALVTGNFILWEAGHLPKLVVLAMIGFIVAGLILSYRGRWWSGAALFALGMGINILNNHVQMSYYAFLLISPLVISYAIYYLRKGDWKSFLIPSGSLAAITVLALLASANSILPTYEYAKQTMRGGHILKEVSNPNASGADVNESGLQWDYAMNWSNGMIDLISGIIPGAAGGGSSEPLGKDAAVIKDLRKKGYNPPKNMKAPLYWGALPFTSGPYYFGAAMCFLFVLGLFIVRGPLKWWVAIAVLLGLLLSMGRHFEFLNKLMFDYFPLYSKFRAPSSVLAVTSYFVPILAMLALVEISKKEMTMESFKKKLIYSVSITGGICLFFILLGSSFFSFESANDASYVKNGFSPEALISDRQSLMTSDSIRSLVIILLVAGIVFYYFKNKFSSLVAACLLGAITLFDLGGVAKRYVSYDDFVSKLKKENNQKARPVDLEIMKDPSNYRVLDLTVNTFNSAEPSFFHKNVGGYHPAKLQRYQDIIDRHIDPEINQLTSSLQTSTTDSSINNALASLEVLNMLNTKYFILGQPGKEISLPNRAAFGNAWFVNTIQTVQTPDEEIQALNNPNLKQTAIVASLFQSDIKSTQFDAQGTISLISSTPNKLVYESNSATDQFAVFSEVWYGPDLGWTASIDGKETPLIRANYVLRSCNVPSGKHQIVLEFKPRSYHLGTTLSMICSLLLIGFMGFVGYKEWFGKKG</sequence>
<feature type="transmembrane region" description="Helical" evidence="1">
    <location>
        <begin position="86"/>
        <end position="106"/>
    </location>
</feature>
<keyword evidence="1" id="KW-0812">Transmembrane</keyword>
<gene>
    <name evidence="2" type="ORF">IPO85_06380</name>
</gene>
<feature type="transmembrane region" description="Helical" evidence="1">
    <location>
        <begin position="391"/>
        <end position="409"/>
    </location>
</feature>
<organism evidence="2 3">
    <name type="scientific">Candidatus Defluviibacterium haderslevense</name>
    <dbReference type="NCBI Taxonomy" id="2981993"/>
    <lineage>
        <taxon>Bacteria</taxon>
        <taxon>Pseudomonadati</taxon>
        <taxon>Bacteroidota</taxon>
        <taxon>Saprospiria</taxon>
        <taxon>Saprospirales</taxon>
        <taxon>Saprospiraceae</taxon>
        <taxon>Candidatus Defluviibacterium</taxon>
    </lineage>
</organism>
<evidence type="ECO:0000313" key="3">
    <source>
        <dbReference type="Proteomes" id="UP000808349"/>
    </source>
</evidence>
<proteinExistence type="predicted"/>
<reference evidence="2 3" key="1">
    <citation type="submission" date="2020-10" db="EMBL/GenBank/DDBJ databases">
        <title>Connecting structure to function with the recovery of over 1000 high-quality activated sludge metagenome-assembled genomes encoding full-length rRNA genes using long-read sequencing.</title>
        <authorList>
            <person name="Singleton C.M."/>
            <person name="Petriglieri F."/>
            <person name="Kristensen J.M."/>
            <person name="Kirkegaard R.H."/>
            <person name="Michaelsen T.Y."/>
            <person name="Andersen M.H."/>
            <person name="Karst S.M."/>
            <person name="Dueholm M.S."/>
            <person name="Nielsen P.H."/>
            <person name="Albertsen M."/>
        </authorList>
    </citation>
    <scope>NUCLEOTIDE SEQUENCE [LARGE SCALE GENOMIC DNA]</scope>
    <source>
        <strain evidence="2">Ribe_18-Q3-R11-54_BAT3C.373</strain>
    </source>
</reference>
<dbReference type="EMBL" id="JADKFW010000004">
    <property type="protein sequence ID" value="MBK9717128.1"/>
    <property type="molecule type" value="Genomic_DNA"/>
</dbReference>
<dbReference type="PANTHER" id="PTHR38454:SF1">
    <property type="entry name" value="INTEGRAL MEMBRANE PROTEIN"/>
    <property type="match status" value="1"/>
</dbReference>
<feature type="transmembrane region" description="Helical" evidence="1">
    <location>
        <begin position="691"/>
        <end position="714"/>
    </location>
</feature>
<keyword evidence="1" id="KW-1133">Transmembrane helix</keyword>
<comment type="caution">
    <text evidence="2">The sequence shown here is derived from an EMBL/GenBank/DDBJ whole genome shotgun (WGS) entry which is preliminary data.</text>
</comment>
<dbReference type="PANTHER" id="PTHR38454">
    <property type="entry name" value="INTEGRAL MEMBRANE PROTEIN-RELATED"/>
    <property type="match status" value="1"/>
</dbReference>
<keyword evidence="1" id="KW-0472">Membrane</keyword>
<feature type="transmembrane region" description="Helical" evidence="1">
    <location>
        <begin position="40"/>
        <end position="57"/>
    </location>
</feature>
<feature type="transmembrane region" description="Helical" evidence="1">
    <location>
        <begin position="301"/>
        <end position="321"/>
    </location>
</feature>
<evidence type="ECO:0000256" key="1">
    <source>
        <dbReference type="SAM" id="Phobius"/>
    </source>
</evidence>
<feature type="transmembrane region" description="Helical" evidence="1">
    <location>
        <begin position="64"/>
        <end position="80"/>
    </location>
</feature>
<dbReference type="InterPro" id="IPR018580">
    <property type="entry name" value="Uncharacterised_YfhO"/>
</dbReference>
<evidence type="ECO:0000313" key="2">
    <source>
        <dbReference type="EMBL" id="MBK9717128.1"/>
    </source>
</evidence>
<feature type="transmembrane region" description="Helical" evidence="1">
    <location>
        <begin position="113"/>
        <end position="137"/>
    </location>
</feature>
<name>A0A9D7S8F2_9BACT</name>
<protein>
    <submittedName>
        <fullName evidence="2">YfhO family protein</fullName>
    </submittedName>
</protein>
<feature type="transmembrane region" description="Helical" evidence="1">
    <location>
        <begin position="416"/>
        <end position="434"/>
    </location>
</feature>